<sequence>MELENGGFGGLNAGLTQVLIILPQNEGDPTIHSFWTYANIKDTFVDLDHDGSAEVIITDLYSRASKHNYWVHDRYELNGTALIPVRTNDWPVWVWFTEKENHQSTSHFTRAEKDAMWAEWLGDRTIPVVETAELRRWQ</sequence>
<dbReference type="Proteomes" id="UP000464954">
    <property type="component" value="Chromosome"/>
</dbReference>
<dbReference type="EMBL" id="CP047593">
    <property type="protein sequence ID" value="QHI69278.1"/>
    <property type="molecule type" value="Genomic_DNA"/>
</dbReference>
<keyword evidence="2" id="KW-1185">Reference proteome</keyword>
<name>A0A6P1MB02_9BACT</name>
<evidence type="ECO:0000313" key="2">
    <source>
        <dbReference type="Proteomes" id="UP000464954"/>
    </source>
</evidence>
<organism evidence="1 2">
    <name type="scientific">Tichowtungia aerotolerans</name>
    <dbReference type="NCBI Taxonomy" id="2697043"/>
    <lineage>
        <taxon>Bacteria</taxon>
        <taxon>Pseudomonadati</taxon>
        <taxon>Kiritimatiellota</taxon>
        <taxon>Tichowtungiia</taxon>
        <taxon>Tichowtungiales</taxon>
        <taxon>Tichowtungiaceae</taxon>
        <taxon>Tichowtungia</taxon>
    </lineage>
</organism>
<dbReference type="KEGG" id="taer:GT409_07385"/>
<dbReference type="RefSeq" id="WP_160628455.1">
    <property type="nucleotide sequence ID" value="NZ_CP047593.1"/>
</dbReference>
<gene>
    <name evidence="1" type="ORF">GT409_07385</name>
</gene>
<protein>
    <submittedName>
        <fullName evidence="1">Uncharacterized protein</fullName>
    </submittedName>
</protein>
<accession>A0A6P1MB02</accession>
<dbReference type="AlphaFoldDB" id="A0A6P1MB02"/>
<evidence type="ECO:0000313" key="1">
    <source>
        <dbReference type="EMBL" id="QHI69278.1"/>
    </source>
</evidence>
<proteinExistence type="predicted"/>
<reference evidence="1 2" key="1">
    <citation type="submission" date="2020-01" db="EMBL/GenBank/DDBJ databases">
        <title>Ponticoccus aerotolerans gen. nov., sp. nov., an anaerobic bacterium and proposal of Ponticoccusceae fam. nov., Ponticoccusles ord. nov. and Ponticoccuse classis nov. in the phylum Kiritimatiellaeota.</title>
        <authorList>
            <person name="Zhou L.Y."/>
            <person name="Du Z.J."/>
        </authorList>
    </citation>
    <scope>NUCLEOTIDE SEQUENCE [LARGE SCALE GENOMIC DNA]</scope>
    <source>
        <strain evidence="1 2">S-5007</strain>
    </source>
</reference>